<feature type="transmembrane region" description="Helical" evidence="1">
    <location>
        <begin position="26"/>
        <end position="47"/>
    </location>
</feature>
<keyword evidence="1" id="KW-0812">Transmembrane</keyword>
<dbReference type="RefSeq" id="WP_225274132.1">
    <property type="nucleotide sequence ID" value="NZ_CP084058.1"/>
</dbReference>
<gene>
    <name evidence="2" type="ORF">BN4615_P4260</name>
</gene>
<accession>A0A1M4E7N2</accession>
<name>A0A1M4E7N2_9ACTN</name>
<sequence length="173" mass="18567">MDSSLFFFGSIGSCLGWELTLHHLHGPRYLAYGGAPLLALGFAAHWLGLRLSRPRTGRVLARVTACAVLVVYGAAPLAFAADVAVDRACVETWGGLEGSWFFLSPSLAPVSAALCALAAVRVPRHRLRALLLGRPSGGRPPSCSRWACSACRVRPTWPRGPSHRWRASPPTLT</sequence>
<dbReference type="EMBL" id="LT559118">
    <property type="protein sequence ID" value="SBO94744.1"/>
    <property type="molecule type" value="Genomic_DNA"/>
</dbReference>
<feature type="transmembrane region" description="Helical" evidence="1">
    <location>
        <begin position="100"/>
        <end position="120"/>
    </location>
</feature>
<organism evidence="2">
    <name type="scientific">Nonomuraea gerenzanensis</name>
    <dbReference type="NCBI Taxonomy" id="93944"/>
    <lineage>
        <taxon>Bacteria</taxon>
        <taxon>Bacillati</taxon>
        <taxon>Actinomycetota</taxon>
        <taxon>Actinomycetes</taxon>
        <taxon>Streptosporangiales</taxon>
        <taxon>Streptosporangiaceae</taxon>
        <taxon>Nonomuraea</taxon>
    </lineage>
</organism>
<protein>
    <submittedName>
        <fullName evidence="2">Uncharacterized protein</fullName>
    </submittedName>
</protein>
<keyword evidence="1" id="KW-1133">Transmembrane helix</keyword>
<reference evidence="2" key="1">
    <citation type="submission" date="2016-04" db="EMBL/GenBank/DDBJ databases">
        <authorList>
            <person name="Evans L.H."/>
            <person name="Alamgir A."/>
            <person name="Owens N."/>
            <person name="Weber N.D."/>
            <person name="Virtaneva K."/>
            <person name="Barbian K."/>
            <person name="Babar A."/>
            <person name="Rosenke K."/>
        </authorList>
    </citation>
    <scope>NUCLEOTIDE SEQUENCE</scope>
    <source>
        <strain evidence="2">Nono1</strain>
    </source>
</reference>
<evidence type="ECO:0000313" key="2">
    <source>
        <dbReference type="EMBL" id="SBO94744.1"/>
    </source>
</evidence>
<keyword evidence="1" id="KW-0472">Membrane</keyword>
<proteinExistence type="predicted"/>
<feature type="transmembrane region" description="Helical" evidence="1">
    <location>
        <begin position="59"/>
        <end position="80"/>
    </location>
</feature>
<evidence type="ECO:0000256" key="1">
    <source>
        <dbReference type="SAM" id="Phobius"/>
    </source>
</evidence>
<dbReference type="AlphaFoldDB" id="A0A1M4E7N2"/>